<evidence type="ECO:0000256" key="1">
    <source>
        <dbReference type="ARBA" id="ARBA00004631"/>
    </source>
</evidence>
<evidence type="ECO:0000313" key="6">
    <source>
        <dbReference type="Proteomes" id="UP000016649"/>
    </source>
</evidence>
<evidence type="ECO:0000313" key="5">
    <source>
        <dbReference type="EMBL" id="ERJ92394.1"/>
    </source>
</evidence>
<proteinExistence type="predicted"/>
<name>A0ABN0NY58_TRELE</name>
<gene>
    <name evidence="5" type="ORF">HMPREF9193_01554</name>
</gene>
<organism evidence="5 6">
    <name type="scientific">Treponema lecithinolyticum ATCC 700332</name>
    <dbReference type="NCBI Taxonomy" id="1321815"/>
    <lineage>
        <taxon>Bacteria</taxon>
        <taxon>Pseudomonadati</taxon>
        <taxon>Spirochaetota</taxon>
        <taxon>Spirochaetia</taxon>
        <taxon>Spirochaetales</taxon>
        <taxon>Treponemataceae</taxon>
        <taxon>Treponema</taxon>
    </lineage>
</organism>
<protein>
    <submittedName>
        <fullName evidence="5">Flagellar filament outer layer protein FlaA</fullName>
    </submittedName>
</protein>
<evidence type="ECO:0000256" key="4">
    <source>
        <dbReference type="SAM" id="SignalP"/>
    </source>
</evidence>
<dbReference type="Proteomes" id="UP000016649">
    <property type="component" value="Unassembled WGS sequence"/>
</dbReference>
<feature type="signal peptide" evidence="4">
    <location>
        <begin position="1"/>
        <end position="20"/>
    </location>
</feature>
<dbReference type="EMBL" id="AWVH01000037">
    <property type="protein sequence ID" value="ERJ92394.1"/>
    <property type="molecule type" value="Genomic_DNA"/>
</dbReference>
<feature type="chain" id="PRO_5046968849" evidence="4">
    <location>
        <begin position="21"/>
        <end position="243"/>
    </location>
</feature>
<dbReference type="InterPro" id="IPR006714">
    <property type="entry name" value="FlaA"/>
</dbReference>
<reference evidence="5 6" key="1">
    <citation type="submission" date="2013-08" db="EMBL/GenBank/DDBJ databases">
        <authorList>
            <person name="Weinstock G."/>
            <person name="Sodergren E."/>
            <person name="Wylie T."/>
            <person name="Fulton L."/>
            <person name="Fulton R."/>
            <person name="Fronick C."/>
            <person name="O'Laughlin M."/>
            <person name="Godfrey J."/>
            <person name="Miner T."/>
            <person name="Herter B."/>
            <person name="Appelbaum E."/>
            <person name="Cordes M."/>
            <person name="Lek S."/>
            <person name="Wollam A."/>
            <person name="Pepin K.H."/>
            <person name="Palsikar V.B."/>
            <person name="Mitreva M."/>
            <person name="Wilson R.K."/>
        </authorList>
    </citation>
    <scope>NUCLEOTIDE SEQUENCE [LARGE SCALE GENOMIC DNA]</scope>
    <source>
        <strain evidence="5 6">ATCC 700332</strain>
    </source>
</reference>
<evidence type="ECO:0000256" key="2">
    <source>
        <dbReference type="ARBA" id="ARBA00022764"/>
    </source>
</evidence>
<keyword evidence="6" id="KW-1185">Reference proteome</keyword>
<comment type="caution">
    <text evidence="5">The sequence shown here is derived from an EMBL/GenBank/DDBJ whole genome shotgun (WGS) entry which is preliminary data.</text>
</comment>
<sequence>MKKLIILIAAVACTAALVYAQNADLTAPDPTIVGADSANFALREVSIDLFEREGSWNVKMSPDYGIITGRFFEGGPDPEAKSTVSSGSGEQAVSDKRTYGAKVEFFRRGINSFFITPSQPLAIDGVAKTVSVWVAGRNQNHTLTLLVQDFFGNNFELYMGTLAFTGWKQMVVAIPPSPDGKHGIVQDSAYFSSRPGLSVVGFRVDCNPEFAFGTYYIYFDDLRAISDMYAFENRDPYDMMDNW</sequence>
<evidence type="ECO:0000256" key="3">
    <source>
        <dbReference type="ARBA" id="ARBA00023143"/>
    </source>
</evidence>
<keyword evidence="5" id="KW-0966">Cell projection</keyword>
<keyword evidence="3" id="KW-0975">Bacterial flagellum</keyword>
<comment type="subcellular location">
    <subcellularLocation>
        <location evidence="1">Periplasmic flagellum</location>
    </subcellularLocation>
</comment>
<dbReference type="Pfam" id="PF04620">
    <property type="entry name" value="FlaA"/>
    <property type="match status" value="1"/>
</dbReference>
<keyword evidence="5" id="KW-0969">Cilium</keyword>
<dbReference type="RefSeq" id="WP_021687756.1">
    <property type="nucleotide sequence ID" value="NZ_KI260569.1"/>
</dbReference>
<keyword evidence="2" id="KW-0574">Periplasm</keyword>
<keyword evidence="4" id="KW-0732">Signal</keyword>
<keyword evidence="5" id="KW-0282">Flagellum</keyword>
<accession>A0ABN0NY58</accession>